<dbReference type="EMBL" id="QWIV01000013">
    <property type="protein sequence ID" value="RMZ59914.1"/>
    <property type="molecule type" value="Genomic_DNA"/>
</dbReference>
<name>A0A3M7LCZ0_9FLAO</name>
<evidence type="ECO:0000313" key="1">
    <source>
        <dbReference type="EMBL" id="RMZ59914.1"/>
    </source>
</evidence>
<proteinExistence type="predicted"/>
<dbReference type="Proteomes" id="UP000267524">
    <property type="component" value="Unassembled WGS sequence"/>
</dbReference>
<accession>A0A3M7LCZ0</accession>
<sequence length="178" mass="21456">MKYTLIIFFLLYQNVYSQKILWQEGNTLSWANFKSKVNTQKGQNIVAYTHCGWMYSYVKSSNPKSQIQVKIETIFDEDKSWKDVKRINNYVLGHEQKHFDIAEIFARKLRKEVSEKILTNADFDKYFQEIYNRITKEYRNFQQSYDMETKNGTNEEKQAEYNRIVAEELEKFKNYSIS</sequence>
<organism evidence="1 2">
    <name type="scientific">Chryseobacterium nematophagum</name>
    <dbReference type="NCBI Taxonomy" id="2305228"/>
    <lineage>
        <taxon>Bacteria</taxon>
        <taxon>Pseudomonadati</taxon>
        <taxon>Bacteroidota</taxon>
        <taxon>Flavobacteriia</taxon>
        <taxon>Flavobacteriales</taxon>
        <taxon>Weeksellaceae</taxon>
        <taxon>Chryseobacterium group</taxon>
        <taxon>Chryseobacterium</taxon>
    </lineage>
</organism>
<evidence type="ECO:0000313" key="2">
    <source>
        <dbReference type="Proteomes" id="UP000267524"/>
    </source>
</evidence>
<dbReference type="Pfam" id="PF06037">
    <property type="entry name" value="DUF922"/>
    <property type="match status" value="1"/>
</dbReference>
<comment type="caution">
    <text evidence="1">The sequence shown here is derived from an EMBL/GenBank/DDBJ whole genome shotgun (WGS) entry which is preliminary data.</text>
</comment>
<reference evidence="1 2" key="1">
    <citation type="submission" date="2018-08" db="EMBL/GenBank/DDBJ databases">
        <title>Chryseobacterium nematophagum: a novel matrix digesting pathogen of nematodes.</title>
        <authorList>
            <person name="Page A."/>
            <person name="Roberts M."/>
            <person name="Felix M.-A."/>
            <person name="Weir W."/>
        </authorList>
    </citation>
    <scope>NUCLEOTIDE SEQUENCE [LARGE SCALE GENOMIC DNA]</scope>
    <source>
        <strain evidence="1 2">JUb275</strain>
    </source>
</reference>
<protein>
    <submittedName>
        <fullName evidence="1">DUF922 domain-containing protein</fullName>
    </submittedName>
</protein>
<dbReference type="AlphaFoldDB" id="A0A3M7LCZ0"/>
<dbReference type="InterPro" id="IPR010321">
    <property type="entry name" value="DUF922"/>
</dbReference>
<gene>
    <name evidence="1" type="ORF">D1632_09950</name>
</gene>
<dbReference type="RefSeq" id="WP_122547038.1">
    <property type="nucleotide sequence ID" value="NZ_QWIV01000013.1"/>
</dbReference>
<keyword evidence="2" id="KW-1185">Reference proteome</keyword>